<dbReference type="SMART" id="SM01375">
    <property type="entry name" value="Dynein_light"/>
    <property type="match status" value="1"/>
</dbReference>
<keyword evidence="1" id="KW-0963">Cytoplasm</keyword>
<dbReference type="InterPro" id="IPR001372">
    <property type="entry name" value="Dynein_light_chain_typ-1/2"/>
</dbReference>
<keyword evidence="3" id="KW-1185">Reference proteome</keyword>
<keyword evidence="1" id="KW-0243">Dynein</keyword>
<dbReference type="GO" id="GO:0045505">
    <property type="term" value="F:dynein intermediate chain binding"/>
    <property type="evidence" value="ECO:0007669"/>
    <property type="project" value="TreeGrafter"/>
</dbReference>
<dbReference type="SUPFAM" id="SSF54648">
    <property type="entry name" value="DLC"/>
    <property type="match status" value="1"/>
</dbReference>
<dbReference type="AlphaFoldDB" id="A0A9Q0H1Q2"/>
<organism evidence="2 3">
    <name type="scientific">Protea cynaroides</name>
    <dbReference type="NCBI Taxonomy" id="273540"/>
    <lineage>
        <taxon>Eukaryota</taxon>
        <taxon>Viridiplantae</taxon>
        <taxon>Streptophyta</taxon>
        <taxon>Embryophyta</taxon>
        <taxon>Tracheophyta</taxon>
        <taxon>Spermatophyta</taxon>
        <taxon>Magnoliopsida</taxon>
        <taxon>Proteales</taxon>
        <taxon>Proteaceae</taxon>
        <taxon>Protea</taxon>
    </lineage>
</organism>
<protein>
    <recommendedName>
        <fullName evidence="1">Dynein light chain</fullName>
    </recommendedName>
</protein>
<name>A0A9Q0H1Q2_9MAGN</name>
<dbReference type="EMBL" id="JAMYWD010000010">
    <property type="protein sequence ID" value="KAJ4957599.1"/>
    <property type="molecule type" value="Genomic_DNA"/>
</dbReference>
<evidence type="ECO:0000313" key="3">
    <source>
        <dbReference type="Proteomes" id="UP001141806"/>
    </source>
</evidence>
<dbReference type="GO" id="GO:0005868">
    <property type="term" value="C:cytoplasmic dynein complex"/>
    <property type="evidence" value="ECO:0007669"/>
    <property type="project" value="TreeGrafter"/>
</dbReference>
<dbReference type="Pfam" id="PF01221">
    <property type="entry name" value="Dynein_light"/>
    <property type="match status" value="1"/>
</dbReference>
<evidence type="ECO:0000256" key="1">
    <source>
        <dbReference type="RuleBase" id="RU365010"/>
    </source>
</evidence>
<sequence length="102" mass="11269">MLEGKALVEDTDMPVKMQIQAMTSASQALDLYDVVDCKSIAAYIKKEFDMIYGPGWQCVVGSDFGCFFTHSEGAFIYFALETLNFLIFKGVSVPSPSSSPEY</sequence>
<dbReference type="PANTHER" id="PTHR11886">
    <property type="entry name" value="DYNEIN LIGHT CHAIN"/>
    <property type="match status" value="1"/>
</dbReference>
<comment type="similarity">
    <text evidence="1">Belongs to the dynein light chain family.</text>
</comment>
<comment type="caution">
    <text evidence="2">The sequence shown here is derived from an EMBL/GenBank/DDBJ whole genome shotgun (WGS) entry which is preliminary data.</text>
</comment>
<proteinExistence type="inferred from homology"/>
<dbReference type="GO" id="GO:0005874">
    <property type="term" value="C:microtubule"/>
    <property type="evidence" value="ECO:0007669"/>
    <property type="project" value="UniProtKB-KW"/>
</dbReference>
<reference evidence="2" key="1">
    <citation type="journal article" date="2023" name="Plant J.">
        <title>The genome of the king protea, Protea cynaroides.</title>
        <authorList>
            <person name="Chang J."/>
            <person name="Duong T.A."/>
            <person name="Schoeman C."/>
            <person name="Ma X."/>
            <person name="Roodt D."/>
            <person name="Barker N."/>
            <person name="Li Z."/>
            <person name="Van de Peer Y."/>
            <person name="Mizrachi E."/>
        </authorList>
    </citation>
    <scope>NUCLEOTIDE SEQUENCE</scope>
    <source>
        <tissue evidence="2">Young leaves</tissue>
    </source>
</reference>
<dbReference type="Proteomes" id="UP001141806">
    <property type="component" value="Unassembled WGS sequence"/>
</dbReference>
<keyword evidence="1" id="KW-0505">Motor protein</keyword>
<dbReference type="OrthoDB" id="10033309at2759"/>
<gene>
    <name evidence="2" type="ORF">NE237_024710</name>
</gene>
<comment type="subcellular location">
    <subcellularLocation>
        <location evidence="1">Cytoplasm</location>
        <location evidence="1">Cytoskeleton</location>
    </subcellularLocation>
</comment>
<accession>A0A9Q0H1Q2</accession>
<keyword evidence="1" id="KW-0206">Cytoskeleton</keyword>
<dbReference type="FunFam" id="3.30.740.10:FF:000004">
    <property type="entry name" value="Dynein light chain"/>
    <property type="match status" value="1"/>
</dbReference>
<dbReference type="Gene3D" id="3.30.740.10">
    <property type="entry name" value="Protein Inhibitor Of Neuronal Nitric Oxide Synthase"/>
    <property type="match status" value="1"/>
</dbReference>
<dbReference type="InterPro" id="IPR037177">
    <property type="entry name" value="DLC_sf"/>
</dbReference>
<dbReference type="GO" id="GO:0007017">
    <property type="term" value="P:microtubule-based process"/>
    <property type="evidence" value="ECO:0007669"/>
    <property type="project" value="InterPro"/>
</dbReference>
<evidence type="ECO:0000313" key="2">
    <source>
        <dbReference type="EMBL" id="KAJ4957599.1"/>
    </source>
</evidence>
<keyword evidence="1" id="KW-0493">Microtubule</keyword>
<dbReference type="PANTHER" id="PTHR11886:SF78">
    <property type="entry name" value="DYNEIN LIGHT CHAIN"/>
    <property type="match status" value="1"/>
</dbReference>